<dbReference type="GO" id="GO:0016993">
    <property type="term" value="F:precorrin-8X methylmutase activity"/>
    <property type="evidence" value="ECO:0007669"/>
    <property type="project" value="InterPro"/>
</dbReference>
<evidence type="ECO:0000256" key="3">
    <source>
        <dbReference type="ARBA" id="ARBA00022573"/>
    </source>
</evidence>
<feature type="domain" description="Cobalamin biosynthesis precorrin-8X methylmutase CobH/CbiC" evidence="5">
    <location>
        <begin position="6"/>
        <end position="200"/>
    </location>
</feature>
<organism evidence="6 7">
    <name type="scientific">Desulfosarcina alkanivorans</name>
    <dbReference type="NCBI Taxonomy" id="571177"/>
    <lineage>
        <taxon>Bacteria</taxon>
        <taxon>Pseudomonadati</taxon>
        <taxon>Thermodesulfobacteriota</taxon>
        <taxon>Desulfobacteria</taxon>
        <taxon>Desulfobacterales</taxon>
        <taxon>Desulfosarcinaceae</taxon>
        <taxon>Desulfosarcina</taxon>
    </lineage>
</organism>
<reference evidence="6 7" key="1">
    <citation type="submission" date="2019-11" db="EMBL/GenBank/DDBJ databases">
        <title>Comparative genomics of hydrocarbon-degrading Desulfosarcina strains.</title>
        <authorList>
            <person name="Watanabe M."/>
            <person name="Kojima H."/>
            <person name="Fukui M."/>
        </authorList>
    </citation>
    <scope>NUCLEOTIDE SEQUENCE [LARGE SCALE GENOMIC DNA]</scope>
    <source>
        <strain evidence="6 7">PL12</strain>
    </source>
</reference>
<dbReference type="SUPFAM" id="SSF63965">
    <property type="entry name" value="Precorrin-8X methylmutase CbiC/CobH"/>
    <property type="match status" value="1"/>
</dbReference>
<sequence>MMKPNEIERLSFQMIDGEAGVHDFPPDQWQVVRRVIHTSADFEWQGMIRLHPEAIASGVAAIRSGCAIITDTNMARVGIRQRDLTRFGGAVACYMADERVAETAAREGITRAKAAVDVALPALAGGIYVVGNAPTALLRLIEHMEAGRVRPALVVGLPVGFVNAAESKALLLGCDVPHITNVGRKGGSNVAAAVVNALIVMAGEKD</sequence>
<protein>
    <submittedName>
        <fullName evidence="6">Precorrin-8X methylmutase</fullName>
    </submittedName>
</protein>
<proteinExistence type="inferred from homology"/>
<evidence type="ECO:0000256" key="1">
    <source>
        <dbReference type="ARBA" id="ARBA00004953"/>
    </source>
</evidence>
<dbReference type="EMBL" id="AP021874">
    <property type="protein sequence ID" value="BBO72228.1"/>
    <property type="molecule type" value="Genomic_DNA"/>
</dbReference>
<dbReference type="Pfam" id="PF02570">
    <property type="entry name" value="CbiC"/>
    <property type="match status" value="1"/>
</dbReference>
<dbReference type="AlphaFoldDB" id="A0A5K7YUA5"/>
<comment type="similarity">
    <text evidence="2">Belongs to the CobH/CbiC family.</text>
</comment>
<evidence type="ECO:0000313" key="6">
    <source>
        <dbReference type="EMBL" id="BBO72228.1"/>
    </source>
</evidence>
<dbReference type="UniPathway" id="UPA00148"/>
<dbReference type="KEGG" id="dalk:DSCA_61580"/>
<dbReference type="Gene3D" id="3.40.50.10230">
    <property type="entry name" value="Cobalamin biosynthesis CobH/CbiC, precorrin-8X methylmutase"/>
    <property type="match status" value="1"/>
</dbReference>
<dbReference type="InterPro" id="IPR036588">
    <property type="entry name" value="CobH/CbiC_sf"/>
</dbReference>
<dbReference type="GO" id="GO:0009236">
    <property type="term" value="P:cobalamin biosynthetic process"/>
    <property type="evidence" value="ECO:0007669"/>
    <property type="project" value="UniProtKB-UniPathway"/>
</dbReference>
<gene>
    <name evidence="6" type="primary">cbiC</name>
    <name evidence="6" type="ORF">DSCA_61580</name>
</gene>
<dbReference type="PANTHER" id="PTHR43588">
    <property type="entry name" value="COBALT-PRECORRIN-8 METHYLMUTASE"/>
    <property type="match status" value="1"/>
</dbReference>
<comment type="pathway">
    <text evidence="1">Cofactor biosynthesis; adenosylcobalamin biosynthesis.</text>
</comment>
<evidence type="ECO:0000256" key="2">
    <source>
        <dbReference type="ARBA" id="ARBA00009774"/>
    </source>
</evidence>
<name>A0A5K7YUA5_9BACT</name>
<evidence type="ECO:0000259" key="5">
    <source>
        <dbReference type="Pfam" id="PF02570"/>
    </source>
</evidence>
<accession>A0A5K7YUA5</accession>
<dbReference type="RefSeq" id="WP_331457137.1">
    <property type="nucleotide sequence ID" value="NZ_AP021874.1"/>
</dbReference>
<keyword evidence="7" id="KW-1185">Reference proteome</keyword>
<evidence type="ECO:0000256" key="4">
    <source>
        <dbReference type="ARBA" id="ARBA00023235"/>
    </source>
</evidence>
<dbReference type="PANTHER" id="PTHR43588:SF1">
    <property type="entry name" value="COBALT-PRECORRIN-8 METHYLMUTASE"/>
    <property type="match status" value="1"/>
</dbReference>
<keyword evidence="3" id="KW-0169">Cobalamin biosynthesis</keyword>
<dbReference type="Proteomes" id="UP000427906">
    <property type="component" value="Chromosome"/>
</dbReference>
<dbReference type="InterPro" id="IPR003722">
    <property type="entry name" value="Cbl_synth_CobH/CbiC"/>
</dbReference>
<evidence type="ECO:0000313" key="7">
    <source>
        <dbReference type="Proteomes" id="UP000427906"/>
    </source>
</evidence>
<keyword evidence="4" id="KW-0413">Isomerase</keyword>